<evidence type="ECO:0000256" key="2">
    <source>
        <dbReference type="PROSITE-ProRule" id="PRU10007"/>
    </source>
</evidence>
<dbReference type="InterPro" id="IPR016161">
    <property type="entry name" value="Ald_DH/histidinol_DH"/>
</dbReference>
<sequence>MTYRTLEAAPRLSGVLSGIDAREGLLIGGAMRAASDHGSFDVVDPACGEPFATVADATLEDARAAVDAAAAALPAWGATAPRLRGELLRSLFSLMIDAEDDLAALISAENGKSLADALGEVRYAAEFFRWFSEEAVRTEGGFGPSPAGGTRTLVTHRPIGVVAMITPWNFPAAMATRKIAPALAAGCTVVLKPASLTPLTAVALGRLIERAGVPAGVVNILPSTRSAQISTTWLEDSRVRAVSFTGSTQVGRTLMRQAADKVLVSSMELGGNAPFIVAPDTDLDAAVAGAVQAKFRGAGEACTAANRFYVHADVHDAFVERLARAVRALRVGPALGPAGCEIGPMITVRARDAITELLERAVAAGARVAARSECPTGPGAFLPATILAGVAPDAEIVRTEIFGPVAPVIAWDDEEQMLGWANGTDAGLASYVFSGDLGWAMRLAERLEFGMVGINRGLVSDPAAPFGGLKESGIGREGAREGVREFQETQYWSIAWD</sequence>
<comment type="caution">
    <text evidence="5">The sequence shown here is derived from an EMBL/GenBank/DDBJ whole genome shotgun (WGS) entry which is preliminary data.</text>
</comment>
<feature type="active site" evidence="2">
    <location>
        <position position="268"/>
    </location>
</feature>
<dbReference type="SUPFAM" id="SSF53720">
    <property type="entry name" value="ALDH-like"/>
    <property type="match status" value="1"/>
</dbReference>
<comment type="similarity">
    <text evidence="3">Belongs to the aldehyde dehydrogenase family.</text>
</comment>
<evidence type="ECO:0000259" key="4">
    <source>
        <dbReference type="Pfam" id="PF00171"/>
    </source>
</evidence>
<dbReference type="InterPro" id="IPR015590">
    <property type="entry name" value="Aldehyde_DH_dom"/>
</dbReference>
<dbReference type="EMBL" id="JAPTMY010000003">
    <property type="protein sequence ID" value="MCZ0856821.1"/>
    <property type="molecule type" value="Genomic_DNA"/>
</dbReference>
<name>A0ABT4I504_9ACTO</name>
<evidence type="ECO:0000256" key="3">
    <source>
        <dbReference type="RuleBase" id="RU003345"/>
    </source>
</evidence>
<dbReference type="Pfam" id="PF00171">
    <property type="entry name" value="Aldedh"/>
    <property type="match status" value="1"/>
</dbReference>
<dbReference type="PROSITE" id="PS00687">
    <property type="entry name" value="ALDEHYDE_DEHYDR_GLU"/>
    <property type="match status" value="1"/>
</dbReference>
<organism evidence="5 6">
    <name type="scientific">Actinomyces israelii</name>
    <dbReference type="NCBI Taxonomy" id="1659"/>
    <lineage>
        <taxon>Bacteria</taxon>
        <taxon>Bacillati</taxon>
        <taxon>Actinomycetota</taxon>
        <taxon>Actinomycetes</taxon>
        <taxon>Actinomycetales</taxon>
        <taxon>Actinomycetaceae</taxon>
        <taxon>Actinomyces</taxon>
    </lineage>
</organism>
<dbReference type="Gene3D" id="3.40.605.10">
    <property type="entry name" value="Aldehyde Dehydrogenase, Chain A, domain 1"/>
    <property type="match status" value="1"/>
</dbReference>
<protein>
    <submittedName>
        <fullName evidence="5">NAD-dependent succinate-semialdehyde dehydrogenase</fullName>
    </submittedName>
</protein>
<proteinExistence type="inferred from homology"/>
<dbReference type="CDD" id="cd07103">
    <property type="entry name" value="ALDH_F5_SSADH_GabD"/>
    <property type="match status" value="1"/>
</dbReference>
<dbReference type="Gene3D" id="3.40.309.10">
    <property type="entry name" value="Aldehyde Dehydrogenase, Chain A, domain 2"/>
    <property type="match status" value="1"/>
</dbReference>
<dbReference type="Proteomes" id="UP001072034">
    <property type="component" value="Unassembled WGS sequence"/>
</dbReference>
<reference evidence="5" key="1">
    <citation type="submission" date="2022-10" db="EMBL/GenBank/DDBJ databases">
        <title>Genome sequence of Actinomyces israelii ATCC 10048.</title>
        <authorList>
            <person name="Watt R.M."/>
            <person name="Tong W.M."/>
        </authorList>
    </citation>
    <scope>NUCLEOTIDE SEQUENCE</scope>
    <source>
        <strain evidence="5">ATCC 10048</strain>
    </source>
</reference>
<keyword evidence="1 3" id="KW-0560">Oxidoreductase</keyword>
<keyword evidence="6" id="KW-1185">Reference proteome</keyword>
<dbReference type="RefSeq" id="WP_268916524.1">
    <property type="nucleotide sequence ID" value="NZ_JAPTMY010000003.1"/>
</dbReference>
<feature type="domain" description="Aldehyde dehydrogenase" evidence="4">
    <location>
        <begin position="36"/>
        <end position="490"/>
    </location>
</feature>
<accession>A0ABT4I504</accession>
<dbReference type="PANTHER" id="PTHR43353:SF5">
    <property type="entry name" value="SUCCINATE-SEMIALDEHYDE DEHYDROGENASE, MITOCHONDRIAL"/>
    <property type="match status" value="1"/>
</dbReference>
<evidence type="ECO:0000313" key="6">
    <source>
        <dbReference type="Proteomes" id="UP001072034"/>
    </source>
</evidence>
<dbReference type="InterPro" id="IPR029510">
    <property type="entry name" value="Ald_DH_CS_GLU"/>
</dbReference>
<dbReference type="InterPro" id="IPR050740">
    <property type="entry name" value="Aldehyde_DH_Superfamily"/>
</dbReference>
<evidence type="ECO:0000313" key="5">
    <source>
        <dbReference type="EMBL" id="MCZ0856821.1"/>
    </source>
</evidence>
<evidence type="ECO:0000256" key="1">
    <source>
        <dbReference type="ARBA" id="ARBA00023002"/>
    </source>
</evidence>
<dbReference type="PANTHER" id="PTHR43353">
    <property type="entry name" value="SUCCINATE-SEMIALDEHYDE DEHYDROGENASE, MITOCHONDRIAL"/>
    <property type="match status" value="1"/>
</dbReference>
<gene>
    <name evidence="5" type="ORF">OHJ16_01975</name>
</gene>
<dbReference type="InterPro" id="IPR016163">
    <property type="entry name" value="Ald_DH_C"/>
</dbReference>
<dbReference type="InterPro" id="IPR016162">
    <property type="entry name" value="Ald_DH_N"/>
</dbReference>